<evidence type="ECO:0000313" key="1">
    <source>
        <dbReference type="EMBL" id="EDT00464.1"/>
    </source>
</evidence>
<comment type="caution">
    <text evidence="1">The sequence shown here is derived from an EMBL/GenBank/DDBJ whole genome shotgun (WGS) entry which is preliminary data.</text>
</comment>
<evidence type="ECO:0000313" key="2">
    <source>
        <dbReference type="Proteomes" id="UP000005463"/>
    </source>
</evidence>
<proteinExistence type="predicted"/>
<dbReference type="Proteomes" id="UP000005463">
    <property type="component" value="Unassembled WGS sequence"/>
</dbReference>
<dbReference type="EMBL" id="ABLC01000283">
    <property type="protein sequence ID" value="EDT00464.1"/>
    <property type="molecule type" value="Genomic_DNA"/>
</dbReference>
<protein>
    <submittedName>
        <fullName evidence="1">Uncharacterized protein</fullName>
    </submittedName>
</protein>
<dbReference type="AlphaFoldDB" id="B1FPR3"/>
<organism evidence="1 2">
    <name type="scientific">Burkholderia ambifaria IOP40-10</name>
    <dbReference type="NCBI Taxonomy" id="396596"/>
    <lineage>
        <taxon>Bacteria</taxon>
        <taxon>Pseudomonadati</taxon>
        <taxon>Pseudomonadota</taxon>
        <taxon>Betaproteobacteria</taxon>
        <taxon>Burkholderiales</taxon>
        <taxon>Burkholderiaceae</taxon>
        <taxon>Burkholderia</taxon>
        <taxon>Burkholderia cepacia complex</taxon>
    </lineage>
</organism>
<reference evidence="1 2" key="1">
    <citation type="submission" date="2008-03" db="EMBL/GenBank/DDBJ databases">
        <title>Sequencing of the draft genome and assembly of Burkholderia ambifaria IOP40-10.</title>
        <authorList>
            <consortium name="US DOE Joint Genome Institute (JGI-PGF)"/>
            <person name="Copeland A."/>
            <person name="Lucas S."/>
            <person name="Lapidus A."/>
            <person name="Glavina del Rio T."/>
            <person name="Dalin E."/>
            <person name="Tice H."/>
            <person name="Bruce D."/>
            <person name="Goodwin L."/>
            <person name="Pitluck S."/>
            <person name="Larimer F."/>
            <person name="Land M.L."/>
            <person name="Hauser L."/>
            <person name="Tiedje J."/>
            <person name="Richardson P."/>
        </authorList>
    </citation>
    <scope>NUCLEOTIDE SEQUENCE [LARGE SCALE GENOMIC DNA]</scope>
    <source>
        <strain evidence="1 2">IOP40-10</strain>
    </source>
</reference>
<name>B1FPR3_9BURK</name>
<sequence>MKPSFTPSSWQIASDSPVSTAWITYSTGARNMKLNSIGSVTPVRNDVSAIENSRPPTIARRSFGASCSIARHAAGRPNIMIGKKPAMKVPAVESPAKKRCRSPCTISPPAGGVKLPNTNHASELMMWCRPVTSSRRFRKPNTNAPIAPAVVSHWPAASIACWTGCHTYPNTMPSITHASPVMIGTNRLPPKNAR</sequence>
<gene>
    <name evidence="1" type="ORF">BamIOP4010DRAFT_6024</name>
</gene>
<accession>B1FPR3</accession>